<feature type="transmembrane region" description="Helical" evidence="1">
    <location>
        <begin position="68"/>
        <end position="90"/>
    </location>
</feature>
<reference evidence="2 3" key="1">
    <citation type="submission" date="2018-08" db="EMBL/GenBank/DDBJ databases">
        <title>Fulvimarina sp. 85, whole genome shotgun sequence.</title>
        <authorList>
            <person name="Tuo L."/>
        </authorList>
    </citation>
    <scope>NUCLEOTIDE SEQUENCE [LARGE SCALE GENOMIC DNA]</scope>
    <source>
        <strain evidence="2 3">85</strain>
    </source>
</reference>
<comment type="caution">
    <text evidence="2">The sequence shown here is derived from an EMBL/GenBank/DDBJ whole genome shotgun (WGS) entry which is preliminary data.</text>
</comment>
<keyword evidence="1" id="KW-0472">Membrane</keyword>
<dbReference type="AlphaFoldDB" id="A0A371X4W4"/>
<organism evidence="2 3">
    <name type="scientific">Fulvimarina endophytica</name>
    <dbReference type="NCBI Taxonomy" id="2293836"/>
    <lineage>
        <taxon>Bacteria</taxon>
        <taxon>Pseudomonadati</taxon>
        <taxon>Pseudomonadota</taxon>
        <taxon>Alphaproteobacteria</taxon>
        <taxon>Hyphomicrobiales</taxon>
        <taxon>Aurantimonadaceae</taxon>
        <taxon>Fulvimarina</taxon>
    </lineage>
</organism>
<dbReference type="Proteomes" id="UP000264310">
    <property type="component" value="Unassembled WGS sequence"/>
</dbReference>
<keyword evidence="3" id="KW-1185">Reference proteome</keyword>
<accession>A0A371X4W4</accession>
<evidence type="ECO:0000313" key="3">
    <source>
        <dbReference type="Proteomes" id="UP000264310"/>
    </source>
</evidence>
<sequence>MFATMTPLRAIAAFDPLAVLRDPKALMPLLGTVLILVFSVLFVVWAVWSESAGWPIPSQTLRDIVRRFFSQPFSAAMTAGIFVLTALLGLSRYGSALAKLRRESAIAENAHSKIDRPETLDEIRRRMEDRREPSAQVFFSEGAEKPAGLDRSATFAMADGIVRDGRTFRYDPVTSVVERVVHRVSNGSQELRDTQQFGIRLGILGTFLGMTSALAQVVGLVGPDQTLETSSLAIRDVVAGLSVGFGTSVAALLAALLLQILGWSLSGRESEFEEALQKLAARMQGLWREAESMGSIGTQMDGLKQALVETQRHLERQSKALGADRAAMGEAYLEAADILRHPVAALRETGETFRAVLADQHKAVEDMGRTTLSVASLQKTIANHVEGAAQRATAAQIEGVETMRRSLCEMSERLARELAEGLAASRSVTAANERLADLGALKVALERQTRMQGRLQAALLVLCVLLSLGLALAIAATAGLLPSQERGIAPAATTSRVVPQ</sequence>
<proteinExistence type="predicted"/>
<gene>
    <name evidence="2" type="ORF">DYI37_08005</name>
</gene>
<feature type="transmembrane region" description="Helical" evidence="1">
    <location>
        <begin position="26"/>
        <end position="48"/>
    </location>
</feature>
<feature type="transmembrane region" description="Helical" evidence="1">
    <location>
        <begin position="237"/>
        <end position="258"/>
    </location>
</feature>
<feature type="transmembrane region" description="Helical" evidence="1">
    <location>
        <begin position="197"/>
        <end position="217"/>
    </location>
</feature>
<evidence type="ECO:0000256" key="1">
    <source>
        <dbReference type="SAM" id="Phobius"/>
    </source>
</evidence>
<feature type="transmembrane region" description="Helical" evidence="1">
    <location>
        <begin position="457"/>
        <end position="481"/>
    </location>
</feature>
<evidence type="ECO:0000313" key="2">
    <source>
        <dbReference type="EMBL" id="RFC64273.1"/>
    </source>
</evidence>
<name>A0A371X4W4_9HYPH</name>
<keyword evidence="1" id="KW-0812">Transmembrane</keyword>
<dbReference type="EMBL" id="QURL01000003">
    <property type="protein sequence ID" value="RFC64273.1"/>
    <property type="molecule type" value="Genomic_DNA"/>
</dbReference>
<evidence type="ECO:0008006" key="4">
    <source>
        <dbReference type="Google" id="ProtNLM"/>
    </source>
</evidence>
<keyword evidence="1" id="KW-1133">Transmembrane helix</keyword>
<protein>
    <recommendedName>
        <fullName evidence="4">MotA/TolQ/ExbB proton channel domain-containing protein</fullName>
    </recommendedName>
</protein>